<dbReference type="SUPFAM" id="SSF46785">
    <property type="entry name" value="Winged helix' DNA-binding domain"/>
    <property type="match status" value="1"/>
</dbReference>
<dbReference type="InterPro" id="IPR036388">
    <property type="entry name" value="WH-like_DNA-bd_sf"/>
</dbReference>
<dbReference type="PANTHER" id="PTHR44846">
    <property type="entry name" value="MANNOSYL-D-GLYCERATE TRANSPORT/METABOLISM SYSTEM REPRESSOR MNGR-RELATED"/>
    <property type="match status" value="1"/>
</dbReference>
<comment type="caution">
    <text evidence="5">The sequence shown here is derived from an EMBL/GenBank/DDBJ whole genome shotgun (WGS) entry which is preliminary data.</text>
</comment>
<dbReference type="Proteomes" id="UP000320338">
    <property type="component" value="Unassembled WGS sequence"/>
</dbReference>
<dbReference type="GO" id="GO:0045892">
    <property type="term" value="P:negative regulation of DNA-templated transcription"/>
    <property type="evidence" value="ECO:0007669"/>
    <property type="project" value="TreeGrafter"/>
</dbReference>
<accession>A0A4Y3WPV2</accession>
<evidence type="ECO:0000313" key="6">
    <source>
        <dbReference type="Proteomes" id="UP000320338"/>
    </source>
</evidence>
<evidence type="ECO:0000256" key="1">
    <source>
        <dbReference type="ARBA" id="ARBA00023015"/>
    </source>
</evidence>
<dbReference type="InterPro" id="IPR036390">
    <property type="entry name" value="WH_DNA-bd_sf"/>
</dbReference>
<name>A0A4Y3WPV2_9PSEU</name>
<protein>
    <recommendedName>
        <fullName evidence="4">HTH gntR-type domain-containing protein</fullName>
    </recommendedName>
</protein>
<dbReference type="SMART" id="SM00345">
    <property type="entry name" value="HTH_GNTR"/>
    <property type="match status" value="1"/>
</dbReference>
<dbReference type="Gene3D" id="1.10.10.10">
    <property type="entry name" value="Winged helix-like DNA-binding domain superfamily/Winged helix DNA-binding domain"/>
    <property type="match status" value="1"/>
</dbReference>
<keyword evidence="6" id="KW-1185">Reference proteome</keyword>
<dbReference type="GO" id="GO:0003677">
    <property type="term" value="F:DNA binding"/>
    <property type="evidence" value="ECO:0007669"/>
    <property type="project" value="UniProtKB-KW"/>
</dbReference>
<dbReference type="InterPro" id="IPR027417">
    <property type="entry name" value="P-loop_NTPase"/>
</dbReference>
<evidence type="ECO:0000256" key="3">
    <source>
        <dbReference type="ARBA" id="ARBA00023163"/>
    </source>
</evidence>
<reference evidence="5 6" key="1">
    <citation type="submission" date="2019-06" db="EMBL/GenBank/DDBJ databases">
        <title>Whole genome shotgun sequence of Pseudonocardia hydrocarbonoxydans NBRC 14498.</title>
        <authorList>
            <person name="Hosoyama A."/>
            <person name="Uohara A."/>
            <person name="Ohji S."/>
            <person name="Ichikawa N."/>
        </authorList>
    </citation>
    <scope>NUCLEOTIDE SEQUENCE [LARGE SCALE GENOMIC DNA]</scope>
    <source>
        <strain evidence="5 6">NBRC 14498</strain>
    </source>
</reference>
<dbReference type="InterPro" id="IPR000524">
    <property type="entry name" value="Tscrpt_reg_HTH_GntR"/>
</dbReference>
<feature type="domain" description="HTH gntR-type" evidence="4">
    <location>
        <begin position="17"/>
        <end position="85"/>
    </location>
</feature>
<keyword evidence="2" id="KW-0238">DNA-binding</keyword>
<evidence type="ECO:0000256" key="2">
    <source>
        <dbReference type="ARBA" id="ARBA00023125"/>
    </source>
</evidence>
<dbReference type="RefSeq" id="WP_246085888.1">
    <property type="nucleotide sequence ID" value="NZ_BAAARZ010000003.1"/>
</dbReference>
<dbReference type="SUPFAM" id="SSF52540">
    <property type="entry name" value="P-loop containing nucleoside triphosphate hydrolases"/>
    <property type="match status" value="1"/>
</dbReference>
<keyword evidence="1" id="KW-0805">Transcription regulation</keyword>
<evidence type="ECO:0000313" key="5">
    <source>
        <dbReference type="EMBL" id="GEC20548.1"/>
    </source>
</evidence>
<organism evidence="5 6">
    <name type="scientific">Pseudonocardia hydrocarbonoxydans</name>
    <dbReference type="NCBI Taxonomy" id="76726"/>
    <lineage>
        <taxon>Bacteria</taxon>
        <taxon>Bacillati</taxon>
        <taxon>Actinomycetota</taxon>
        <taxon>Actinomycetes</taxon>
        <taxon>Pseudonocardiales</taxon>
        <taxon>Pseudonocardiaceae</taxon>
        <taxon>Pseudonocardia</taxon>
    </lineage>
</organism>
<dbReference type="PROSITE" id="PS50949">
    <property type="entry name" value="HTH_GNTR"/>
    <property type="match status" value="1"/>
</dbReference>
<dbReference type="PANTHER" id="PTHR44846:SF17">
    <property type="entry name" value="GNTR-FAMILY TRANSCRIPTIONAL REGULATOR"/>
    <property type="match status" value="1"/>
</dbReference>
<dbReference type="Gene3D" id="3.40.50.300">
    <property type="entry name" value="P-loop containing nucleotide triphosphate hydrolases"/>
    <property type="match status" value="1"/>
</dbReference>
<dbReference type="GO" id="GO:0003700">
    <property type="term" value="F:DNA-binding transcription factor activity"/>
    <property type="evidence" value="ECO:0007669"/>
    <property type="project" value="InterPro"/>
</dbReference>
<keyword evidence="3" id="KW-0804">Transcription</keyword>
<dbReference type="Pfam" id="PF13671">
    <property type="entry name" value="AAA_33"/>
    <property type="match status" value="1"/>
</dbReference>
<dbReference type="InterPro" id="IPR050679">
    <property type="entry name" value="Bact_HTH_transcr_reg"/>
</dbReference>
<dbReference type="Pfam" id="PF00392">
    <property type="entry name" value="GntR"/>
    <property type="match status" value="1"/>
</dbReference>
<sequence>MSPTPDVTPRQPLARGEALHVQIARQVRNDIAAGRLRDGTVLPATRALATEWGVSVFTITEAMKLLAAEGVVISESRSKRVVRAPDHVRSEPVRHRTTHAVLVGGYAGSGKSEFSRIIARETGWPLLDKDTLTRPVVERALEALGLSPNDRESEGYRSEIRPREYEALAAATRENLQCGNSVIATAPFLLEFGDEAWLTRTADEYESLGATLDVVWLYCDPRTMYTYLRRRGAARDAAKLTDWQDYVTGIDTDFRPKVPHTVVENCSDSPPLQEQAKALLSRLDAG</sequence>
<dbReference type="EMBL" id="BJNG01000020">
    <property type="protein sequence ID" value="GEC20548.1"/>
    <property type="molecule type" value="Genomic_DNA"/>
</dbReference>
<evidence type="ECO:0000259" key="4">
    <source>
        <dbReference type="PROSITE" id="PS50949"/>
    </source>
</evidence>
<gene>
    <name evidence="5" type="ORF">PHY01_28310</name>
</gene>
<proteinExistence type="predicted"/>
<dbReference type="CDD" id="cd07377">
    <property type="entry name" value="WHTH_GntR"/>
    <property type="match status" value="1"/>
</dbReference>
<dbReference type="AlphaFoldDB" id="A0A4Y3WPV2"/>